<sequence>MPFPEPVPWDRKEIYRERRPVKSESLGSSPAVSRWRDSSSFSYRADGPREFYRRGSPDYRRPPGRGRQQGDWHMFPEEPGYGYMPSRSCERMIEDRSYWPSASRVDGRYRSGKDYYKFRGYQKDWEGHNWQQNFSSPSISAERPINSSPIFFGGKPSNGFSDIPFERRRNGMFPGFGADRHFNAAPVISGGRQSNGFSGTVNEKARNGFSPRNSSERHITVSPAVSGDKTCHGFSSAPVEKTRNEYSGAPVVKSHNRFSPSIASARPMSLSSSVSGDKPSDGSSCSLVVTLQNGISPCTATDRSNNMPPVVSKPCLKFSDAVVQEAHDGFSDAPTENAHEGFSPCIVAERSKKSSPSISRDNPSVQSSGDPLERTPNAFSSGSAIEDMPCHRLSGTSVHSICNGFSAICDSESSFKTSPVVSVDKSFHGVFVASSGKTCDGIAGSAAASLPQVNSDGKLSSRNASDCLQTGFDCVNEQSESSLKHQQDGGIGKVNELCTVPRHEKENFLGVDWKPLKWTRSVSLSSRGHSGNSRSAPVDSKEAVDESQQIEGTPLCFPAGDAADCVTSSATSEEAATRKKARLGWGQGLAKYEKKVIDDPCDNGKDNEIHIPRVGSECTSTPPVTPAAAYNSSPDNEHKLFKEGNISVCFSMNDSINGQSSFDKLDMSFITNEVHWLLNLVRSDDQCSTSASESNNAMCKLLSWKTGILKAVEMTDSEMESLESEIQSSRSEYRSHFHCPAASSSLNVNGGTQLNRKNTACNPSVLPTPLQVDSSEVRDDIDSPGTATSKPVVSSPEVKATRGVENVCIFSEDVSANSSHMMDELTPNKEIGCCPSISCDVRASELCSYNPTCPNHDRMDLEDDIRLCKFIFATNKEEAGKASDELAHLLSGDGTSVVNCQKFHNDLSIRDEIAKRKKLLRFTETAITLKYKSLQQLWKEDARLLEMRRNRPKSSKRLELGSRTSQYVHFKSNSSIRSRFSSPEGSGKLVPSSETISLTSQLLLDCPVKVYRDVLKMPPLILDEKEKQMSKFVSYNGLVEDPVALEKERALTNPWTSDEKETFLDKLALFGKDFRKIASYLDHKTIADCVEFYYKNHKSAIFERTRKKPVRFGTQSKPIAKNAYLLTWGDKWNQESAAAADVLAGICGSLSSEAVSSCVTSSFDHRDVHRQWKRKKVGGKRKRTWTQEEVTQNIEETCSGESCGEMDFSALDWTDEEKHMLLQAVKFYGSNFEMVSKYVKTRYRDECKAFYSKVKKRLGSTQAAIEVTASGIRADSEQDMDMDVRLAIPLPADLVV</sequence>
<dbReference type="PANTHER" id="PTHR47340">
    <property type="entry name" value="DUPLICATED HOMEODOMAIN-LIKE SUPERFAMILY PROTEIN"/>
    <property type="match status" value="1"/>
</dbReference>
<reference evidence="4" key="1">
    <citation type="submission" date="2021-01" db="UniProtKB">
        <authorList>
            <consortium name="EnsemblPlants"/>
        </authorList>
    </citation>
    <scope>IDENTIFICATION</scope>
</reference>
<dbReference type="InterPro" id="IPR017884">
    <property type="entry name" value="SANT_dom"/>
</dbReference>
<keyword evidence="5" id="KW-1185">Reference proteome</keyword>
<dbReference type="InterPro" id="IPR001005">
    <property type="entry name" value="SANT/Myb"/>
</dbReference>
<feature type="region of interest" description="Disordered" evidence="1">
    <location>
        <begin position="523"/>
        <end position="543"/>
    </location>
</feature>
<dbReference type="PROSITE" id="PS50090">
    <property type="entry name" value="MYB_LIKE"/>
    <property type="match status" value="1"/>
</dbReference>
<dbReference type="InterPro" id="IPR009057">
    <property type="entry name" value="Homeodomain-like_sf"/>
</dbReference>
<protein>
    <recommendedName>
        <fullName evidence="6">Nuclear receptor corepressor 1</fullName>
    </recommendedName>
</protein>
<feature type="region of interest" description="Disordered" evidence="1">
    <location>
        <begin position="351"/>
        <end position="383"/>
    </location>
</feature>
<feature type="compositionally biased region" description="Polar residues" evidence="1">
    <location>
        <begin position="191"/>
        <end position="201"/>
    </location>
</feature>
<proteinExistence type="predicted"/>
<name>A0A7N0V6B2_KALFE</name>
<dbReference type="PANTHER" id="PTHR47340:SF1">
    <property type="entry name" value="DUPLICATED HOMEODOMAIN-LIKE SUPERFAMILY PROTEIN"/>
    <property type="match status" value="1"/>
</dbReference>
<dbReference type="CDD" id="cd00167">
    <property type="entry name" value="SANT"/>
    <property type="match status" value="1"/>
</dbReference>
<feature type="compositionally biased region" description="Polar residues" evidence="1">
    <location>
        <begin position="354"/>
        <end position="369"/>
    </location>
</feature>
<feature type="region of interest" description="Disordered" evidence="1">
    <location>
        <begin position="258"/>
        <end position="283"/>
    </location>
</feature>
<feature type="compositionally biased region" description="Polar residues" evidence="1">
    <location>
        <begin position="523"/>
        <end position="535"/>
    </location>
</feature>
<organism evidence="4 5">
    <name type="scientific">Kalanchoe fedtschenkoi</name>
    <name type="common">Lavender scallops</name>
    <name type="synonym">South American air plant</name>
    <dbReference type="NCBI Taxonomy" id="63787"/>
    <lineage>
        <taxon>Eukaryota</taxon>
        <taxon>Viridiplantae</taxon>
        <taxon>Streptophyta</taxon>
        <taxon>Embryophyta</taxon>
        <taxon>Tracheophyta</taxon>
        <taxon>Spermatophyta</taxon>
        <taxon>Magnoliopsida</taxon>
        <taxon>eudicotyledons</taxon>
        <taxon>Gunneridae</taxon>
        <taxon>Pentapetalae</taxon>
        <taxon>Saxifragales</taxon>
        <taxon>Crassulaceae</taxon>
        <taxon>Kalanchoe</taxon>
    </lineage>
</organism>
<dbReference type="Proteomes" id="UP000594263">
    <property type="component" value="Unplaced"/>
</dbReference>
<accession>A0A7N0V6B2</accession>
<feature type="domain" description="SANT" evidence="3">
    <location>
        <begin position="1050"/>
        <end position="1101"/>
    </location>
</feature>
<feature type="region of interest" description="Disordered" evidence="1">
    <location>
        <begin position="190"/>
        <end position="217"/>
    </location>
</feature>
<feature type="domain" description="Myb-like" evidence="2">
    <location>
        <begin position="1213"/>
        <end position="1255"/>
    </location>
</feature>
<feature type="region of interest" description="Disordered" evidence="1">
    <location>
        <begin position="18"/>
        <end position="77"/>
    </location>
</feature>
<feature type="compositionally biased region" description="Polar residues" evidence="1">
    <location>
        <begin position="269"/>
        <end position="283"/>
    </location>
</feature>
<feature type="compositionally biased region" description="Basic and acidic residues" evidence="1">
    <location>
        <begin position="46"/>
        <end position="61"/>
    </location>
</feature>
<dbReference type="Gramene" id="Kaladp0099s0098.1.v1.1">
    <property type="protein sequence ID" value="Kaladp0099s0098.1.v1.1"/>
    <property type="gene ID" value="Kaladp0099s0098.v1.1"/>
</dbReference>
<dbReference type="Gene3D" id="1.20.58.1880">
    <property type="match status" value="1"/>
</dbReference>
<feature type="region of interest" description="Disordered" evidence="1">
    <location>
        <begin position="758"/>
        <end position="796"/>
    </location>
</feature>
<dbReference type="EnsemblPlants" id="Kaladp0099s0098.1.v1.1">
    <property type="protein sequence ID" value="Kaladp0099s0098.1.v1.1"/>
    <property type="gene ID" value="Kaladp0099s0098.v1.1"/>
</dbReference>
<evidence type="ECO:0000259" key="3">
    <source>
        <dbReference type="PROSITE" id="PS51293"/>
    </source>
</evidence>
<dbReference type="SUPFAM" id="SSF46689">
    <property type="entry name" value="Homeodomain-like"/>
    <property type="match status" value="2"/>
</dbReference>
<evidence type="ECO:0008006" key="6">
    <source>
        <dbReference type="Google" id="ProtNLM"/>
    </source>
</evidence>
<evidence type="ECO:0000259" key="2">
    <source>
        <dbReference type="PROSITE" id="PS50090"/>
    </source>
</evidence>
<evidence type="ECO:0000256" key="1">
    <source>
        <dbReference type="SAM" id="MobiDB-lite"/>
    </source>
</evidence>
<evidence type="ECO:0000313" key="4">
    <source>
        <dbReference type="EnsemblPlants" id="Kaladp0099s0098.1.v1.1"/>
    </source>
</evidence>
<dbReference type="SMART" id="SM00717">
    <property type="entry name" value="SANT"/>
    <property type="match status" value="2"/>
</dbReference>
<dbReference type="PROSITE" id="PS51293">
    <property type="entry name" value="SANT"/>
    <property type="match status" value="2"/>
</dbReference>
<evidence type="ECO:0000313" key="5">
    <source>
        <dbReference type="Proteomes" id="UP000594263"/>
    </source>
</evidence>
<dbReference type="Pfam" id="PF00249">
    <property type="entry name" value="Myb_DNA-binding"/>
    <property type="match status" value="2"/>
</dbReference>
<dbReference type="Gene3D" id="1.10.10.60">
    <property type="entry name" value="Homeodomain-like"/>
    <property type="match status" value="1"/>
</dbReference>
<feature type="domain" description="SANT" evidence="3">
    <location>
        <begin position="1212"/>
        <end position="1259"/>
    </location>
</feature>